<name>A0A2X3VJ01_9STRE</name>
<dbReference type="GO" id="GO:0046872">
    <property type="term" value="F:metal ion binding"/>
    <property type="evidence" value="ECO:0007669"/>
    <property type="project" value="InterPro"/>
</dbReference>
<feature type="domain" description="Peptidase M16 N-terminal" evidence="1">
    <location>
        <begin position="64"/>
        <end position="178"/>
    </location>
</feature>
<dbReference type="Gene3D" id="3.30.830.10">
    <property type="entry name" value="Metalloenzyme, LuxS/M16 peptidase-like"/>
    <property type="match status" value="2"/>
</dbReference>
<dbReference type="OrthoDB" id="9811314at2"/>
<proteinExistence type="predicted"/>
<gene>
    <name evidence="3" type="ORF">NCTC12278_01906</name>
</gene>
<reference evidence="3 4" key="1">
    <citation type="submission" date="2018-06" db="EMBL/GenBank/DDBJ databases">
        <authorList>
            <consortium name="Pathogen Informatics"/>
            <person name="Doyle S."/>
        </authorList>
    </citation>
    <scope>NUCLEOTIDE SEQUENCE [LARGE SCALE GENOMIC DNA]</scope>
    <source>
        <strain evidence="3 4">NCTC12278</strain>
    </source>
</reference>
<dbReference type="InterPro" id="IPR007863">
    <property type="entry name" value="Peptidase_M16_C"/>
</dbReference>
<dbReference type="Proteomes" id="UP000249495">
    <property type="component" value="Chromosome 1"/>
</dbReference>
<dbReference type="Pfam" id="PF00675">
    <property type="entry name" value="Peptidase_M16"/>
    <property type="match status" value="1"/>
</dbReference>
<evidence type="ECO:0000313" key="3">
    <source>
        <dbReference type="EMBL" id="SQF41304.1"/>
    </source>
</evidence>
<feature type="domain" description="Peptidase M16 C-terminal" evidence="2">
    <location>
        <begin position="187"/>
        <end position="363"/>
    </location>
</feature>
<dbReference type="PANTHER" id="PTHR11851:SF134">
    <property type="entry name" value="ZINC-DEPENDENT PROTEASE"/>
    <property type="match status" value="1"/>
</dbReference>
<dbReference type="NCBIfam" id="NF047421">
    <property type="entry name" value="YfmH_fam"/>
    <property type="match status" value="1"/>
</dbReference>
<dbReference type="InterPro" id="IPR011249">
    <property type="entry name" value="Metalloenz_LuxS/M16"/>
</dbReference>
<dbReference type="InterPro" id="IPR050361">
    <property type="entry name" value="MPP/UQCRC_Complex"/>
</dbReference>
<accession>A0A2X3VJ01</accession>
<dbReference type="AlphaFoldDB" id="A0A2X3VJ01"/>
<keyword evidence="4" id="KW-1185">Reference proteome</keyword>
<sequence length="427" mass="49447">MGNLKKRCFPQIDEIFYFNTLDNGLKVFLIPKKGYQENLAMMTVKYGAVDTEFTLNSDDKKVYPAGLAHFLEHQFFEREDKEDLSKQLTRLNADSNAFTTHQETSYYFSASGQFSQSLNILQKAFKSTHLTELSIKKEKGIIKQEIDMYQDDPDYKLFLGVLGNLYPDTPLAQDIAGDRDSLAEICKEDLEDNFTYFYHPSNRSLLVIGDFDVKQVYKDIVATERQFPIERSARIERSELSLNPIQEKGSLQMEVALPKLALGFRLRGLSSQSLLKEKLVIRLLFQLLFGWTSSNFQTWYEEGRVDDSFDIDIEVSTYCQFVIVSMDTKEPIAMASKIKHSLKHFTKSQDFTKERFELLKKELFGEFLKSLDSLDSLAVEFMNHLNGKETYFHYPDILSDLSFESVIEMGHYFNRASDISEFTIFPK</sequence>
<protein>
    <submittedName>
        <fullName evidence="3">Peptidase</fullName>
    </submittedName>
</protein>
<dbReference type="KEGG" id="sfer:NCTC12278_01906"/>
<organism evidence="3 4">
    <name type="scientific">Streptococcus ferus</name>
    <dbReference type="NCBI Taxonomy" id="1345"/>
    <lineage>
        <taxon>Bacteria</taxon>
        <taxon>Bacillati</taxon>
        <taxon>Bacillota</taxon>
        <taxon>Bacilli</taxon>
        <taxon>Lactobacillales</taxon>
        <taxon>Streptococcaceae</taxon>
        <taxon>Streptococcus</taxon>
    </lineage>
</organism>
<dbReference type="Pfam" id="PF05193">
    <property type="entry name" value="Peptidase_M16_C"/>
    <property type="match status" value="1"/>
</dbReference>
<evidence type="ECO:0000259" key="2">
    <source>
        <dbReference type="Pfam" id="PF05193"/>
    </source>
</evidence>
<dbReference type="PANTHER" id="PTHR11851">
    <property type="entry name" value="METALLOPROTEASE"/>
    <property type="match status" value="1"/>
</dbReference>
<dbReference type="InterPro" id="IPR011765">
    <property type="entry name" value="Pept_M16_N"/>
</dbReference>
<dbReference type="STRING" id="1123303.GCA_000372425_01099"/>
<dbReference type="EMBL" id="LS483343">
    <property type="protein sequence ID" value="SQF41304.1"/>
    <property type="molecule type" value="Genomic_DNA"/>
</dbReference>
<dbReference type="SUPFAM" id="SSF63411">
    <property type="entry name" value="LuxS/MPP-like metallohydrolase"/>
    <property type="match status" value="2"/>
</dbReference>
<evidence type="ECO:0000313" key="4">
    <source>
        <dbReference type="Proteomes" id="UP000249495"/>
    </source>
</evidence>
<dbReference type="RefSeq" id="WP_018030423.1">
    <property type="nucleotide sequence ID" value="NZ_LS483343.1"/>
</dbReference>
<evidence type="ECO:0000259" key="1">
    <source>
        <dbReference type="Pfam" id="PF00675"/>
    </source>
</evidence>